<evidence type="ECO:0000256" key="4">
    <source>
        <dbReference type="ARBA" id="ARBA00022729"/>
    </source>
</evidence>
<proteinExistence type="inferred from homology"/>
<dbReference type="InterPro" id="IPR006093">
    <property type="entry name" value="Oxy_OxRdtase_FAD_BS"/>
</dbReference>
<dbReference type="GO" id="GO:0016491">
    <property type="term" value="F:oxidoreductase activity"/>
    <property type="evidence" value="ECO:0007669"/>
    <property type="project" value="UniProtKB-KW"/>
</dbReference>
<dbReference type="Gene3D" id="3.40.462.20">
    <property type="match status" value="1"/>
</dbReference>
<dbReference type="InterPro" id="IPR006094">
    <property type="entry name" value="Oxid_FAD_bind_N"/>
</dbReference>
<dbReference type="PANTHER" id="PTHR32448">
    <property type="entry name" value="OS08G0158400 PROTEIN"/>
    <property type="match status" value="1"/>
</dbReference>
<comment type="similarity">
    <text evidence="2">Belongs to the oxygen-dependent FAD-linked oxidoreductase family.</text>
</comment>
<dbReference type="EMBL" id="MVGT01003168">
    <property type="protein sequence ID" value="OVA05128.1"/>
    <property type="molecule type" value="Genomic_DNA"/>
</dbReference>
<dbReference type="InterPro" id="IPR016169">
    <property type="entry name" value="FAD-bd_PCMH_sub2"/>
</dbReference>
<dbReference type="InParanoid" id="A0A200Q3U2"/>
<dbReference type="GO" id="GO:0071949">
    <property type="term" value="F:FAD binding"/>
    <property type="evidence" value="ECO:0007669"/>
    <property type="project" value="InterPro"/>
</dbReference>
<dbReference type="AlphaFoldDB" id="A0A200Q3U2"/>
<dbReference type="InterPro" id="IPR016167">
    <property type="entry name" value="FAD-bd_PCMH_sub1"/>
</dbReference>
<reference evidence="9 10" key="1">
    <citation type="journal article" date="2017" name="Mol. Plant">
        <title>The Genome of Medicinal Plant Macleaya cordata Provides New Insights into Benzylisoquinoline Alkaloids Metabolism.</title>
        <authorList>
            <person name="Liu X."/>
            <person name="Liu Y."/>
            <person name="Huang P."/>
            <person name="Ma Y."/>
            <person name="Qing Z."/>
            <person name="Tang Q."/>
            <person name="Cao H."/>
            <person name="Cheng P."/>
            <person name="Zheng Y."/>
            <person name="Yuan Z."/>
            <person name="Zhou Y."/>
            <person name="Liu J."/>
            <person name="Tang Z."/>
            <person name="Zhuo Y."/>
            <person name="Zhang Y."/>
            <person name="Yu L."/>
            <person name="Huang J."/>
            <person name="Yang P."/>
            <person name="Peng Q."/>
            <person name="Zhang J."/>
            <person name="Jiang W."/>
            <person name="Zhang Z."/>
            <person name="Lin K."/>
            <person name="Ro D.K."/>
            <person name="Chen X."/>
            <person name="Xiong X."/>
            <person name="Shang Y."/>
            <person name="Huang S."/>
            <person name="Zeng J."/>
        </authorList>
    </citation>
    <scope>NUCLEOTIDE SEQUENCE [LARGE SCALE GENOMIC DNA]</scope>
    <source>
        <strain evidence="10">cv. BLH2017</strain>
        <tissue evidence="9">Root</tissue>
    </source>
</reference>
<comment type="cofactor">
    <cofactor evidence="1">
        <name>FAD</name>
        <dbReference type="ChEBI" id="CHEBI:57692"/>
    </cofactor>
</comment>
<evidence type="ECO:0000256" key="6">
    <source>
        <dbReference type="ARBA" id="ARBA00023002"/>
    </source>
</evidence>
<dbReference type="Pfam" id="PF01565">
    <property type="entry name" value="FAD_binding_4"/>
    <property type="match status" value="1"/>
</dbReference>
<dbReference type="InterPro" id="IPR012951">
    <property type="entry name" value="BBE"/>
</dbReference>
<accession>A0A200Q3U2</accession>
<evidence type="ECO:0000313" key="9">
    <source>
        <dbReference type="EMBL" id="OVA05128.1"/>
    </source>
</evidence>
<evidence type="ECO:0000256" key="5">
    <source>
        <dbReference type="ARBA" id="ARBA00022827"/>
    </source>
</evidence>
<evidence type="ECO:0000313" key="10">
    <source>
        <dbReference type="Proteomes" id="UP000195402"/>
    </source>
</evidence>
<keyword evidence="7" id="KW-0325">Glycoprotein</keyword>
<evidence type="ECO:0000256" key="1">
    <source>
        <dbReference type="ARBA" id="ARBA00001974"/>
    </source>
</evidence>
<dbReference type="Gene3D" id="3.30.43.10">
    <property type="entry name" value="Uridine Diphospho-n-acetylenolpyruvylglucosamine Reductase, domain 2"/>
    <property type="match status" value="1"/>
</dbReference>
<dbReference type="STRING" id="56857.A0A200Q3U2"/>
<keyword evidence="10" id="KW-1185">Reference proteome</keyword>
<comment type="caution">
    <text evidence="9">The sequence shown here is derived from an EMBL/GenBank/DDBJ whole genome shotgun (WGS) entry which is preliminary data.</text>
</comment>
<evidence type="ECO:0000256" key="7">
    <source>
        <dbReference type="ARBA" id="ARBA00023180"/>
    </source>
</evidence>
<name>A0A200Q3U2_MACCD</name>
<keyword evidence="4" id="KW-0732">Signal</keyword>
<dbReference type="PROSITE" id="PS51387">
    <property type="entry name" value="FAD_PCMH"/>
    <property type="match status" value="1"/>
</dbReference>
<evidence type="ECO:0000256" key="2">
    <source>
        <dbReference type="ARBA" id="ARBA00005466"/>
    </source>
</evidence>
<feature type="domain" description="FAD-binding PCMH-type" evidence="8">
    <location>
        <begin position="36"/>
        <end position="210"/>
    </location>
</feature>
<dbReference type="Proteomes" id="UP000195402">
    <property type="component" value="Unassembled WGS sequence"/>
</dbReference>
<dbReference type="InterPro" id="IPR036318">
    <property type="entry name" value="FAD-bd_PCMH-like_sf"/>
</dbReference>
<sequence>MYMNYSPFSQIHTPNTSSYSYLLYPSVQNLRFNSSTTPKPLIILAPYCESDIKAAVICSRKYGLQIRVRSGGHDYEGLSSKSNVSFIIVDLVHFRSITVDVEDRTAWVQAGATIGEVYYKIAEKSRTLGFPAGTCPTVGVGGHFGGGGIGTLVRKYGVAADHVVEAYLLDINGRILNRKSMGESLFWAIRGGSCASFGIILSWKIKLVSVPPKVTVFTPFRNLEQGATKLVQKWQEIADKLHEDLFIRIVIQLGAGRKTIDVLFNSLYLGGVEELLKLMEKSFPELGLMAKDCTEMSWIQSVLYFAGYQKTESLDVLLNRTHQDTDFFKAKSDFVEKPISKIGLEGIWKRFLEEETVYMILDPLGGRMNKILESEIPFPHRKGNLYNIQYIVKWKDEGIQTSEKHIKWIRSLYKYMTPYVTSSPRAAYVNYRDLDLGKNDLANISYSQASSWGKKYFKRNFKRLALVKRQVDPQNFFRNEQSIPPFSAFRHLMTKHICWMVGDGSDIRIWEDPWIPTLSDFKSSPPTNRPRHISRVCDLFVPGSNTWNISLLQTLFTNYEVQAILHIIIPIIPEKDKTLWLKTKNGDFTTKSFYKTVKDALASSLSSALHSSFTWKTLWSIPNCAPKVKMLYGDFSQNDVVFQRIQPSIAAILCEINTLLADYSILHTDGAVGRSDFSYAVVARMLMACLKDVAMHNSSLSALRVQIYYPLEDKGFGPKH</sequence>
<dbReference type="OMA" id="WEGRLAN"/>
<dbReference type="FunCoup" id="A0A200Q3U2">
    <property type="interactions" value="16"/>
</dbReference>
<keyword evidence="6" id="KW-0560">Oxidoreductase</keyword>
<organism evidence="9 10">
    <name type="scientific">Macleaya cordata</name>
    <name type="common">Five-seeded plume-poppy</name>
    <name type="synonym">Bocconia cordata</name>
    <dbReference type="NCBI Taxonomy" id="56857"/>
    <lineage>
        <taxon>Eukaryota</taxon>
        <taxon>Viridiplantae</taxon>
        <taxon>Streptophyta</taxon>
        <taxon>Embryophyta</taxon>
        <taxon>Tracheophyta</taxon>
        <taxon>Spermatophyta</taxon>
        <taxon>Magnoliopsida</taxon>
        <taxon>Ranunculales</taxon>
        <taxon>Papaveraceae</taxon>
        <taxon>Papaveroideae</taxon>
        <taxon>Macleaya</taxon>
    </lineage>
</organism>
<dbReference type="OrthoDB" id="407275at2759"/>
<evidence type="ECO:0000259" key="8">
    <source>
        <dbReference type="PROSITE" id="PS51387"/>
    </source>
</evidence>
<evidence type="ECO:0000256" key="3">
    <source>
        <dbReference type="ARBA" id="ARBA00022630"/>
    </source>
</evidence>
<dbReference type="Pfam" id="PF08031">
    <property type="entry name" value="BBE"/>
    <property type="match status" value="1"/>
</dbReference>
<dbReference type="PROSITE" id="PS00862">
    <property type="entry name" value="OX2_COVAL_FAD"/>
    <property type="match status" value="1"/>
</dbReference>
<protein>
    <submittedName>
        <fullName evidence="9">FAD linked oxidase</fullName>
    </submittedName>
</protein>
<keyword evidence="3" id="KW-0285">Flavoprotein</keyword>
<dbReference type="Gene3D" id="3.30.465.10">
    <property type="match status" value="1"/>
</dbReference>
<keyword evidence="5" id="KW-0274">FAD</keyword>
<gene>
    <name evidence="9" type="ORF">BVC80_8897g11</name>
</gene>
<dbReference type="SUPFAM" id="SSF56176">
    <property type="entry name" value="FAD-binding/transporter-associated domain-like"/>
    <property type="match status" value="1"/>
</dbReference>
<dbReference type="InterPro" id="IPR016166">
    <property type="entry name" value="FAD-bd_PCMH"/>
</dbReference>